<feature type="compositionally biased region" description="Polar residues" evidence="1">
    <location>
        <begin position="769"/>
        <end position="782"/>
    </location>
</feature>
<feature type="domain" description="Mub B2-like" evidence="3">
    <location>
        <begin position="664"/>
        <end position="756"/>
    </location>
</feature>
<dbReference type="EMBL" id="JAAMFJ010000001">
    <property type="protein sequence ID" value="MBS9335849.1"/>
    <property type="molecule type" value="Genomic_DNA"/>
</dbReference>
<evidence type="ECO:0000256" key="2">
    <source>
        <dbReference type="SAM" id="Phobius"/>
    </source>
</evidence>
<evidence type="ECO:0000313" key="5">
    <source>
        <dbReference type="Proteomes" id="UP000735205"/>
    </source>
</evidence>
<feature type="transmembrane region" description="Helical" evidence="2">
    <location>
        <begin position="24"/>
        <end position="42"/>
    </location>
</feature>
<accession>A0ABS5QU41</accession>
<dbReference type="Proteomes" id="UP000735205">
    <property type="component" value="Unassembled WGS sequence"/>
</dbReference>
<name>A0ABS5QU41_9LACO</name>
<feature type="domain" description="Mub B2-like" evidence="3">
    <location>
        <begin position="793"/>
        <end position="892"/>
    </location>
</feature>
<evidence type="ECO:0000259" key="3">
    <source>
        <dbReference type="Pfam" id="PF17966"/>
    </source>
</evidence>
<keyword evidence="2" id="KW-1133">Transmembrane helix</keyword>
<feature type="domain" description="Mub B2-like" evidence="3">
    <location>
        <begin position="278"/>
        <end position="336"/>
    </location>
</feature>
<feature type="compositionally biased region" description="Low complexity" evidence="1">
    <location>
        <begin position="524"/>
        <end position="538"/>
    </location>
</feature>
<gene>
    <name evidence="4" type="ORF">G6R28_01180</name>
</gene>
<dbReference type="Pfam" id="PF17966">
    <property type="entry name" value="Muc_B2"/>
    <property type="match status" value="6"/>
</dbReference>
<sequence>MKYNKHFLNKVDDKKHLRKVKKQWVVVSMASFALVTGGGLAVSQINHVLPGIVPTFISNSVNHKASADTTDPIPSGLAQGTYSKDNVPAGMDKKEFTSWGMFSVGVSVDGSPAEGVTHDTNTGRDVHEITFQRQLIVDSTGAHWGDWTMLTSDGNGDFQSILLSGDSGIVHFSGTAVSDPNFVAPTGFYVGDVNKLNYVSTTNYNLTSSDAVPVVSSPDGDRYQLQITKTTLDTGVPFANLDVKAGIDKLKSDYTASPDFNAPEHYLFGYTVNFTSKTKDTTETKTFTRTIKYVDQSGNEVKSPKTESITLSRKVTTNLYTNKVTTGDWTVDGTNGWADNTPVDQTITDSNGNVIYDNPKLNGAAVTSIPGKTADEINGDETDTVVYGDHTSSVTPDTPNLPDNIKKQLEQDVTRTIHYRNAANHAESVHDDVVQHATAKFSAQYDWKTGELVKNSSGSVDKTLIQAPTFDGQADPTVAGWKFVSHDSADSDPTTNYTEGNNGDVNPNISNIESYSYYDKTSTIGPNGPVNPNDPVIPDNKKDTVKNDLSRTYHRTVTLKGRDGVVLGTKDETVTYTRTATFDYATGEIVPGSETAWTLSGSDNKWDEVTGDATIDHDGTHYIKESGADGTDPEPNKTFNPDTDASIANQEDTIWYDATAAPSATDTDKDVKRTIYFKADDGTVLDTKVQSVHFHRDGYINQTTNQFVPTSDWYVQGLPNEMAAVGAEDFSSQGYEPDTSKQTSVSALTPDKGDTSEPDQTIWYKDKTGNITPNTPKHNPNNGPDIPQGILDSLTKKVTRTIHYKGRDGQDLGDKVQTVTFKGSAEYDWKTQQLVGPITWDNGDGNWPANDAPATIQKDGATYRNPDQPHTDAQDVTINMANAEVTVLYDKTRDVVPSDNADTDRDKVRTFHLLDGNDGNREFGTTKQTTHFHRDALYFDETTNQIVYGNWSADNDSKWAAYNAPDESDKGYVNGTPASYGEVALNQDSQNADENFVYSHAHANVGPNGPVNPGHGGHLPNIPDDVHLKDQLSKTITRTIKYVDKNGNEIAPEVTETVTYTRTADYDYVTHQLSNFSAWTVDGSDEWAEKDSPEISGYNSPDKAKVDAQKVAQSDQDQTVTVTYDKDAAPVTPAPAGPAGPSAPATPAAPASVPAAAAKVMKVAKAVLPSTGKEAAHDAEMALPFVATTLAGIFFLISKKRKEEQEDQAN</sequence>
<feature type="domain" description="Mub B2-like" evidence="3">
    <location>
        <begin position="1029"/>
        <end position="1127"/>
    </location>
</feature>
<feature type="region of interest" description="Disordered" evidence="1">
    <location>
        <begin position="730"/>
        <end position="786"/>
    </location>
</feature>
<dbReference type="Gene3D" id="2.60.40.4300">
    <property type="match status" value="7"/>
</dbReference>
<keyword evidence="5" id="KW-1185">Reference proteome</keyword>
<feature type="region of interest" description="Disordered" evidence="1">
    <location>
        <begin position="1128"/>
        <end position="1149"/>
    </location>
</feature>
<evidence type="ECO:0000313" key="4">
    <source>
        <dbReference type="EMBL" id="MBS9335849.1"/>
    </source>
</evidence>
<feature type="compositionally biased region" description="Polar residues" evidence="1">
    <location>
        <begin position="491"/>
        <end position="523"/>
    </location>
</feature>
<feature type="domain" description="Mub B2-like" evidence="3">
    <location>
        <begin position="406"/>
        <end position="499"/>
    </location>
</feature>
<feature type="compositionally biased region" description="Low complexity" evidence="1">
    <location>
        <begin position="1139"/>
        <end position="1149"/>
    </location>
</feature>
<comment type="caution">
    <text evidence="4">The sequence shown here is derived from an EMBL/GenBank/DDBJ whole genome shotgun (WGS) entry which is preliminary data.</text>
</comment>
<dbReference type="InterPro" id="IPR041495">
    <property type="entry name" value="Mub_B2"/>
</dbReference>
<organism evidence="4 5">
    <name type="scientific">Fructobacillus papyrifericola</name>
    <dbReference type="NCBI Taxonomy" id="2713172"/>
    <lineage>
        <taxon>Bacteria</taxon>
        <taxon>Bacillati</taxon>
        <taxon>Bacillota</taxon>
        <taxon>Bacilli</taxon>
        <taxon>Lactobacillales</taxon>
        <taxon>Lactobacillaceae</taxon>
        <taxon>Fructobacillus</taxon>
    </lineage>
</organism>
<feature type="compositionally biased region" description="Polar residues" evidence="1">
    <location>
        <begin position="730"/>
        <end position="747"/>
    </location>
</feature>
<dbReference type="RefSeq" id="WP_213792416.1">
    <property type="nucleotide sequence ID" value="NZ_JAAMFJ010000001.1"/>
</dbReference>
<reference evidence="4 5" key="1">
    <citation type="submission" date="2020-02" db="EMBL/GenBank/DDBJ databases">
        <title>Fructobacillus sp. isolated from paper mulberry of Taiwan.</title>
        <authorList>
            <person name="Lin S.-T."/>
        </authorList>
    </citation>
    <scope>NUCLEOTIDE SEQUENCE [LARGE SCALE GENOMIC DNA]</scope>
    <source>
        <strain evidence="4 5">M1-21</strain>
    </source>
</reference>
<keyword evidence="2" id="KW-0812">Transmembrane</keyword>
<keyword evidence="2" id="KW-0472">Membrane</keyword>
<evidence type="ECO:0000256" key="1">
    <source>
        <dbReference type="SAM" id="MobiDB-lite"/>
    </source>
</evidence>
<feature type="region of interest" description="Disordered" evidence="1">
    <location>
        <begin position="489"/>
        <end position="544"/>
    </location>
</feature>
<proteinExistence type="predicted"/>
<feature type="domain" description="Mub B2-like" evidence="3">
    <location>
        <begin position="901"/>
        <end position="1000"/>
    </location>
</feature>
<protein>
    <recommendedName>
        <fullName evidence="3">Mub B2-like domain-containing protein</fullName>
    </recommendedName>
</protein>